<feature type="compositionally biased region" description="Basic and acidic residues" evidence="1">
    <location>
        <begin position="310"/>
        <end position="324"/>
    </location>
</feature>
<dbReference type="InterPro" id="IPR043426">
    <property type="entry name" value="MltB-like"/>
</dbReference>
<feature type="region of interest" description="Disordered" evidence="1">
    <location>
        <begin position="49"/>
        <end position="104"/>
    </location>
</feature>
<dbReference type="CDD" id="cd13399">
    <property type="entry name" value="Slt35-like"/>
    <property type="match status" value="1"/>
</dbReference>
<feature type="region of interest" description="Disordered" evidence="1">
    <location>
        <begin position="1"/>
        <end position="32"/>
    </location>
</feature>
<feature type="compositionally biased region" description="Basic and acidic residues" evidence="1">
    <location>
        <begin position="366"/>
        <end position="376"/>
    </location>
</feature>
<accession>A0ABV9AEC7</accession>
<feature type="region of interest" description="Disordered" evidence="1">
    <location>
        <begin position="275"/>
        <end position="376"/>
    </location>
</feature>
<evidence type="ECO:0000313" key="2">
    <source>
        <dbReference type="EMBL" id="MFC4497355.1"/>
    </source>
</evidence>
<dbReference type="PANTHER" id="PTHR30163">
    <property type="entry name" value="MEMBRANE-BOUND LYTIC MUREIN TRANSGLYCOSYLASE B"/>
    <property type="match status" value="1"/>
</dbReference>
<evidence type="ECO:0000313" key="3">
    <source>
        <dbReference type="Proteomes" id="UP001595997"/>
    </source>
</evidence>
<evidence type="ECO:0000256" key="1">
    <source>
        <dbReference type="SAM" id="MobiDB-lite"/>
    </source>
</evidence>
<feature type="compositionally biased region" description="Basic and acidic residues" evidence="1">
    <location>
        <begin position="398"/>
        <end position="408"/>
    </location>
</feature>
<keyword evidence="2" id="KW-0328">Glycosyltransferase</keyword>
<dbReference type="Proteomes" id="UP001595997">
    <property type="component" value="Unassembled WGS sequence"/>
</dbReference>
<gene>
    <name evidence="2" type="ORF">ACFPA8_24800</name>
</gene>
<dbReference type="PANTHER" id="PTHR30163:SF8">
    <property type="entry name" value="LYTIC MUREIN TRANSGLYCOSYLASE"/>
    <property type="match status" value="1"/>
</dbReference>
<comment type="caution">
    <text evidence="2">The sequence shown here is derived from an EMBL/GenBank/DDBJ whole genome shotgun (WGS) entry which is preliminary data.</text>
</comment>
<dbReference type="Gene3D" id="1.10.530.10">
    <property type="match status" value="1"/>
</dbReference>
<sequence>MARYRGTHKSATYTTGDESRRGPRSKWRKGVAGTALAAAAMAALTASQAPGAQLGGSGGDEGKDRGDSSRPDLAPGDDSYHTELPPLESPAPPKSHGAPDAVGSHSGIPATVLAAYKKAERALASTDRGCGLRWELLAAIGKVESGQARGGAVDKEGTTLKPILGPVLNGSGFARIEDTDGGRFDEDARFDRAVGPMQFIPSTWSRWGTDGNGDGTGDPNNIYDAALAAGEYLCAGGKDLGSKSGLDRAILSYNHSRAYLRTVLAWYEFYREGTHSIPDGNGPLPTTPGAGEESDAPGKGKGNGSGGGSDSDKPGKDKPGKGDGGDGGDGEGGGDDRPSPAPSKPATLEPVSKTELSVGAGQDFEDPPKVKVLDKAGKPVEGAEVKFEITGDSTGSEFEGKGTVKTRTDGTAGAPTLDAGDTTGRFTVTATVVGSEIDPASFVATVEPRATALTRTAGSLTASKGSHFAERTEVKATYKGKAAANVPMTATLLTEDGEPLGKGPRFNLLGEPDRTHSATTADGLLGLSKKGVLRLPTIYTDEATGTFLLRLTTPDGPTLDIKLKVTG</sequence>
<dbReference type="InterPro" id="IPR008964">
    <property type="entry name" value="Invasin/intimin_cell_adhesion"/>
</dbReference>
<feature type="compositionally biased region" description="Basic and acidic residues" evidence="1">
    <location>
        <begin position="60"/>
        <end position="70"/>
    </location>
</feature>
<feature type="region of interest" description="Disordered" evidence="1">
    <location>
        <begin position="389"/>
        <end position="420"/>
    </location>
</feature>
<keyword evidence="2" id="KW-0808">Transferase</keyword>
<dbReference type="InterPro" id="IPR013783">
    <property type="entry name" value="Ig-like_fold"/>
</dbReference>
<reference evidence="3" key="1">
    <citation type="journal article" date="2019" name="Int. J. Syst. Evol. Microbiol.">
        <title>The Global Catalogue of Microorganisms (GCM) 10K type strain sequencing project: providing services to taxonomists for standard genome sequencing and annotation.</title>
        <authorList>
            <consortium name="The Broad Institute Genomics Platform"/>
            <consortium name="The Broad Institute Genome Sequencing Center for Infectious Disease"/>
            <person name="Wu L."/>
            <person name="Ma J."/>
        </authorList>
    </citation>
    <scope>NUCLEOTIDE SEQUENCE [LARGE SCALE GENOMIC DNA]</scope>
    <source>
        <strain evidence="3">CGMCC 4.7357</strain>
    </source>
</reference>
<feature type="compositionally biased region" description="Gly residues" evidence="1">
    <location>
        <begin position="299"/>
        <end position="309"/>
    </location>
</feature>
<keyword evidence="3" id="KW-1185">Reference proteome</keyword>
<protein>
    <submittedName>
        <fullName evidence="2">Lytic murein transglycosylase</fullName>
        <ecNumber evidence="2">2.4.-.-</ecNumber>
    </submittedName>
</protein>
<dbReference type="SUPFAM" id="SSF49373">
    <property type="entry name" value="Invasin/intimin cell-adhesion fragments"/>
    <property type="match status" value="1"/>
</dbReference>
<name>A0ABV9AEC7_9ACTN</name>
<dbReference type="EC" id="2.4.-.-" evidence="2"/>
<dbReference type="InterPro" id="IPR023346">
    <property type="entry name" value="Lysozyme-like_dom_sf"/>
</dbReference>
<organism evidence="2 3">
    <name type="scientific">Streptomyces ovatisporus</name>
    <dbReference type="NCBI Taxonomy" id="1128682"/>
    <lineage>
        <taxon>Bacteria</taxon>
        <taxon>Bacillati</taxon>
        <taxon>Actinomycetota</taxon>
        <taxon>Actinomycetes</taxon>
        <taxon>Kitasatosporales</taxon>
        <taxon>Streptomycetaceae</taxon>
        <taxon>Streptomyces</taxon>
    </lineage>
</organism>
<dbReference type="GO" id="GO:0016757">
    <property type="term" value="F:glycosyltransferase activity"/>
    <property type="evidence" value="ECO:0007669"/>
    <property type="project" value="UniProtKB-KW"/>
</dbReference>
<dbReference type="EMBL" id="JBHSFH010000015">
    <property type="protein sequence ID" value="MFC4497355.1"/>
    <property type="molecule type" value="Genomic_DNA"/>
</dbReference>
<dbReference type="RefSeq" id="WP_386452001.1">
    <property type="nucleotide sequence ID" value="NZ_JBHSFH010000015.1"/>
</dbReference>
<proteinExistence type="predicted"/>
<dbReference type="SUPFAM" id="SSF53955">
    <property type="entry name" value="Lysozyme-like"/>
    <property type="match status" value="1"/>
</dbReference>
<dbReference type="Gene3D" id="2.60.40.10">
    <property type="entry name" value="Immunoglobulins"/>
    <property type="match status" value="1"/>
</dbReference>